<comment type="caution">
    <text evidence="2">The sequence shown here is derived from an EMBL/GenBank/DDBJ whole genome shotgun (WGS) entry which is preliminary data.</text>
</comment>
<feature type="compositionally biased region" description="Acidic residues" evidence="1">
    <location>
        <begin position="26"/>
        <end position="35"/>
    </location>
</feature>
<feature type="region of interest" description="Disordered" evidence="1">
    <location>
        <begin position="1"/>
        <end position="65"/>
    </location>
</feature>
<name>A0A0W8IBP4_KOCRO</name>
<evidence type="ECO:0000313" key="2">
    <source>
        <dbReference type="EMBL" id="KUG57320.1"/>
    </source>
</evidence>
<proteinExistence type="predicted"/>
<sequence length="65" mass="7168">MSQQPEPPTEGDAEFEQKVQQRMADQQEDGPDQDPVDVAQEDYKSEVPELPENEESPVDPGQAGA</sequence>
<dbReference type="EMBL" id="LQBK01000017">
    <property type="protein sequence ID" value="KUG57320.1"/>
    <property type="molecule type" value="Genomic_DNA"/>
</dbReference>
<dbReference type="Proteomes" id="UP000053512">
    <property type="component" value="Unassembled WGS sequence"/>
</dbReference>
<reference evidence="3" key="1">
    <citation type="submission" date="2015-12" db="EMBL/GenBank/DDBJ databases">
        <authorList>
            <person name="Nair G.R."/>
            <person name="Kaur G."/>
            <person name="Mayilraj S."/>
        </authorList>
    </citation>
    <scope>NUCLEOTIDE SEQUENCE [LARGE SCALE GENOMIC DNA]</scope>
    <source>
        <strain evidence="3">CD08_4</strain>
    </source>
</reference>
<evidence type="ECO:0000313" key="3">
    <source>
        <dbReference type="Proteomes" id="UP000053512"/>
    </source>
</evidence>
<organism evidence="2 3">
    <name type="scientific">Kocuria rosea subsp. polaris</name>
    <dbReference type="NCBI Taxonomy" id="136273"/>
    <lineage>
        <taxon>Bacteria</taxon>
        <taxon>Bacillati</taxon>
        <taxon>Actinomycetota</taxon>
        <taxon>Actinomycetes</taxon>
        <taxon>Micrococcales</taxon>
        <taxon>Micrococcaceae</taxon>
        <taxon>Kocuria</taxon>
    </lineage>
</organism>
<dbReference type="OrthoDB" id="9938785at2"/>
<protein>
    <submittedName>
        <fullName evidence="2">Uncharacterized protein</fullName>
    </submittedName>
</protein>
<evidence type="ECO:0000256" key="1">
    <source>
        <dbReference type="SAM" id="MobiDB-lite"/>
    </source>
</evidence>
<accession>A0A0W8IBP4</accession>
<dbReference type="RefSeq" id="WP_058874119.1">
    <property type="nucleotide sequence ID" value="NZ_LQBK01000017.1"/>
</dbReference>
<gene>
    <name evidence="2" type="ORF">AVL61_14440</name>
</gene>
<dbReference type="AlphaFoldDB" id="A0A0W8IBP4"/>